<protein>
    <submittedName>
        <fullName evidence="2">Uncharacterized protein</fullName>
    </submittedName>
</protein>
<gene>
    <name evidence="2" type="ORF">GCM10007298_17490</name>
</gene>
<evidence type="ECO:0000313" key="3">
    <source>
        <dbReference type="Proteomes" id="UP000632454"/>
    </source>
</evidence>
<organism evidence="2 3">
    <name type="scientific">Williamsia phyllosphaerae</name>
    <dbReference type="NCBI Taxonomy" id="885042"/>
    <lineage>
        <taxon>Bacteria</taxon>
        <taxon>Bacillati</taxon>
        <taxon>Actinomycetota</taxon>
        <taxon>Actinomycetes</taxon>
        <taxon>Mycobacteriales</taxon>
        <taxon>Nocardiaceae</taxon>
        <taxon>Williamsia</taxon>
    </lineage>
</organism>
<accession>A0ABQ1UPM6</accession>
<feature type="region of interest" description="Disordered" evidence="1">
    <location>
        <begin position="1"/>
        <end position="43"/>
    </location>
</feature>
<evidence type="ECO:0000256" key="1">
    <source>
        <dbReference type="SAM" id="MobiDB-lite"/>
    </source>
</evidence>
<sequence>MRSMNGGSAAGTDDVMTSGTADDELEATVGAGADSPQPASNAAVTTRIAAGTVWRRFAIN</sequence>
<dbReference type="EMBL" id="BMCS01000001">
    <property type="protein sequence ID" value="GGF22064.1"/>
    <property type="molecule type" value="Genomic_DNA"/>
</dbReference>
<evidence type="ECO:0000313" key="2">
    <source>
        <dbReference type="EMBL" id="GGF22064.1"/>
    </source>
</evidence>
<comment type="caution">
    <text evidence="2">The sequence shown here is derived from an EMBL/GenBank/DDBJ whole genome shotgun (WGS) entry which is preliminary data.</text>
</comment>
<dbReference type="Proteomes" id="UP000632454">
    <property type="component" value="Unassembled WGS sequence"/>
</dbReference>
<name>A0ABQ1UPM6_9NOCA</name>
<proteinExistence type="predicted"/>
<reference evidence="3" key="1">
    <citation type="journal article" date="2019" name="Int. J. Syst. Evol. Microbiol.">
        <title>The Global Catalogue of Microorganisms (GCM) 10K type strain sequencing project: providing services to taxonomists for standard genome sequencing and annotation.</title>
        <authorList>
            <consortium name="The Broad Institute Genomics Platform"/>
            <consortium name="The Broad Institute Genome Sequencing Center for Infectious Disease"/>
            <person name="Wu L."/>
            <person name="Ma J."/>
        </authorList>
    </citation>
    <scope>NUCLEOTIDE SEQUENCE [LARGE SCALE GENOMIC DNA]</scope>
    <source>
        <strain evidence="3">CCM 7855</strain>
    </source>
</reference>
<keyword evidence="3" id="KW-1185">Reference proteome</keyword>